<evidence type="ECO:0000313" key="2">
    <source>
        <dbReference type="Proteomes" id="UP000199013"/>
    </source>
</evidence>
<dbReference type="AlphaFoldDB" id="A0A1C3NTD0"/>
<name>A0A1C3NTD0_9ACTN</name>
<dbReference type="Proteomes" id="UP000199013">
    <property type="component" value="Unassembled WGS sequence"/>
</dbReference>
<keyword evidence="2" id="KW-1185">Reference proteome</keyword>
<proteinExistence type="predicted"/>
<evidence type="ECO:0000313" key="1">
    <source>
        <dbReference type="EMBL" id="SBW17727.1"/>
    </source>
</evidence>
<gene>
    <name evidence="1" type="ORF">FDG2_0351</name>
</gene>
<organism evidence="1 2">
    <name type="scientific">Candidatus Protofrankia californiensis</name>
    <dbReference type="NCBI Taxonomy" id="1839754"/>
    <lineage>
        <taxon>Bacteria</taxon>
        <taxon>Bacillati</taxon>
        <taxon>Actinomycetota</taxon>
        <taxon>Actinomycetes</taxon>
        <taxon>Frankiales</taxon>
        <taxon>Frankiaceae</taxon>
        <taxon>Protofrankia</taxon>
    </lineage>
</organism>
<dbReference type="EMBL" id="FLUV01000148">
    <property type="protein sequence ID" value="SBW17727.1"/>
    <property type="molecule type" value="Genomic_DNA"/>
</dbReference>
<sequence length="187" mass="20595">MSRWELASRTRIRAFREGPFVLIVAEGELPTPGYEVDIAKSLLRIFPQQFNLLRRAKPGIFPQHITPYRYAEAVRYPEDQPQITVHHADGTDHVDIEPAGKELVGYVEAVRGGTDRPAPPEGAEEAIGLSRTLSFDEAFANALANLPPSDATHADALARVQVLEIGGLFGGFAGFHHLFVRVSRTIT</sequence>
<protein>
    <submittedName>
        <fullName evidence="1">Uncharacterized protein</fullName>
    </submittedName>
</protein>
<reference evidence="2" key="1">
    <citation type="submission" date="2016-02" db="EMBL/GenBank/DDBJ databases">
        <authorList>
            <person name="Wibberg D."/>
        </authorList>
    </citation>
    <scope>NUCLEOTIDE SEQUENCE [LARGE SCALE GENOMIC DNA]</scope>
</reference>
<accession>A0A1C3NTD0</accession>